<evidence type="ECO:0000313" key="2">
    <source>
        <dbReference type="Proteomes" id="UP000275408"/>
    </source>
</evidence>
<dbReference type="AlphaFoldDB" id="A0A3M6T4D0"/>
<protein>
    <submittedName>
        <fullName evidence="1">Uncharacterized protein</fullName>
    </submittedName>
</protein>
<keyword evidence="2" id="KW-1185">Reference proteome</keyword>
<dbReference type="Proteomes" id="UP000275408">
    <property type="component" value="Unassembled WGS sequence"/>
</dbReference>
<accession>A0A3M6T4D0</accession>
<sequence>MPRHEDQPRARVGILGNNEKDCTSTDSRIYFGAGGYHDDNRTYEGVVEFQIESSFVCILALENLHLEFFVST</sequence>
<name>A0A3M6T4D0_POCDA</name>
<comment type="caution">
    <text evidence="1">The sequence shown here is derived from an EMBL/GenBank/DDBJ whole genome shotgun (WGS) entry which is preliminary data.</text>
</comment>
<organism evidence="1 2">
    <name type="scientific">Pocillopora damicornis</name>
    <name type="common">Cauliflower coral</name>
    <name type="synonym">Millepora damicornis</name>
    <dbReference type="NCBI Taxonomy" id="46731"/>
    <lineage>
        <taxon>Eukaryota</taxon>
        <taxon>Metazoa</taxon>
        <taxon>Cnidaria</taxon>
        <taxon>Anthozoa</taxon>
        <taxon>Hexacorallia</taxon>
        <taxon>Scleractinia</taxon>
        <taxon>Astrocoeniina</taxon>
        <taxon>Pocilloporidae</taxon>
        <taxon>Pocillopora</taxon>
    </lineage>
</organism>
<reference evidence="1 2" key="1">
    <citation type="journal article" date="2018" name="Sci. Rep.">
        <title>Comparative analysis of the Pocillopora damicornis genome highlights role of immune system in coral evolution.</title>
        <authorList>
            <person name="Cunning R."/>
            <person name="Bay R.A."/>
            <person name="Gillette P."/>
            <person name="Baker A.C."/>
            <person name="Traylor-Knowles N."/>
        </authorList>
    </citation>
    <scope>NUCLEOTIDE SEQUENCE [LARGE SCALE GENOMIC DNA]</scope>
    <source>
        <strain evidence="1">RSMAS</strain>
        <tissue evidence="1">Whole animal</tissue>
    </source>
</reference>
<gene>
    <name evidence="1" type="ORF">pdam_00003846</name>
</gene>
<proteinExistence type="predicted"/>
<dbReference type="EMBL" id="RCHS01004356">
    <property type="protein sequence ID" value="RMX35490.1"/>
    <property type="molecule type" value="Genomic_DNA"/>
</dbReference>
<evidence type="ECO:0000313" key="1">
    <source>
        <dbReference type="EMBL" id="RMX35490.1"/>
    </source>
</evidence>